<dbReference type="EMBL" id="HG002071">
    <property type="protein sequence ID" value="CDF39765.1"/>
    <property type="molecule type" value="Genomic_DNA"/>
</dbReference>
<dbReference type="GeneID" id="17317777"/>
<organism evidence="2 3">
    <name type="scientific">Chondrus crispus</name>
    <name type="common">Carrageen Irish moss</name>
    <name type="synonym">Polymorpha crispa</name>
    <dbReference type="NCBI Taxonomy" id="2769"/>
    <lineage>
        <taxon>Eukaryota</taxon>
        <taxon>Rhodophyta</taxon>
        <taxon>Florideophyceae</taxon>
        <taxon>Rhodymeniophycidae</taxon>
        <taxon>Gigartinales</taxon>
        <taxon>Gigartinaceae</taxon>
        <taxon>Chondrus</taxon>
    </lineage>
</organism>
<protein>
    <submittedName>
        <fullName evidence="2">Uncharacterized protein</fullName>
    </submittedName>
</protein>
<dbReference type="KEGG" id="ccp:CHC_T00000413001"/>
<gene>
    <name evidence="2" type="ORF">CHC_T00000413001</name>
</gene>
<dbReference type="RefSeq" id="XP_005710059.1">
    <property type="nucleotide sequence ID" value="XM_005710002.1"/>
</dbReference>
<proteinExistence type="predicted"/>
<feature type="region of interest" description="Disordered" evidence="1">
    <location>
        <begin position="1"/>
        <end position="26"/>
    </location>
</feature>
<name>R7QQU7_CHOCR</name>
<evidence type="ECO:0000313" key="2">
    <source>
        <dbReference type="EMBL" id="CDF39765.1"/>
    </source>
</evidence>
<evidence type="ECO:0000256" key="1">
    <source>
        <dbReference type="SAM" id="MobiDB-lite"/>
    </source>
</evidence>
<evidence type="ECO:0000313" key="3">
    <source>
        <dbReference type="Proteomes" id="UP000012073"/>
    </source>
</evidence>
<dbReference type="AlphaFoldDB" id="R7QQU7"/>
<reference evidence="3" key="1">
    <citation type="journal article" date="2013" name="Proc. Natl. Acad. Sci. U.S.A.">
        <title>Genome structure and metabolic features in the red seaweed Chondrus crispus shed light on evolution of the Archaeplastida.</title>
        <authorList>
            <person name="Collen J."/>
            <person name="Porcel B."/>
            <person name="Carre W."/>
            <person name="Ball S.G."/>
            <person name="Chaparro C."/>
            <person name="Tonon T."/>
            <person name="Barbeyron T."/>
            <person name="Michel G."/>
            <person name="Noel B."/>
            <person name="Valentin K."/>
            <person name="Elias M."/>
            <person name="Artiguenave F."/>
            <person name="Arun A."/>
            <person name="Aury J.M."/>
            <person name="Barbosa-Neto J.F."/>
            <person name="Bothwell J.H."/>
            <person name="Bouget F.Y."/>
            <person name="Brillet L."/>
            <person name="Cabello-Hurtado F."/>
            <person name="Capella-Gutierrez S."/>
            <person name="Charrier B."/>
            <person name="Cladiere L."/>
            <person name="Cock J.M."/>
            <person name="Coelho S.M."/>
            <person name="Colleoni C."/>
            <person name="Czjzek M."/>
            <person name="Da Silva C."/>
            <person name="Delage L."/>
            <person name="Denoeud F."/>
            <person name="Deschamps P."/>
            <person name="Dittami S.M."/>
            <person name="Gabaldon T."/>
            <person name="Gachon C.M."/>
            <person name="Groisillier A."/>
            <person name="Herve C."/>
            <person name="Jabbari K."/>
            <person name="Katinka M."/>
            <person name="Kloareg B."/>
            <person name="Kowalczyk N."/>
            <person name="Labadie K."/>
            <person name="Leblanc C."/>
            <person name="Lopez P.J."/>
            <person name="McLachlan D.H."/>
            <person name="Meslet-Cladiere L."/>
            <person name="Moustafa A."/>
            <person name="Nehr Z."/>
            <person name="Nyvall Collen P."/>
            <person name="Panaud O."/>
            <person name="Partensky F."/>
            <person name="Poulain J."/>
            <person name="Rensing S.A."/>
            <person name="Rousvoal S."/>
            <person name="Samson G."/>
            <person name="Symeonidi A."/>
            <person name="Weissenbach J."/>
            <person name="Zambounis A."/>
            <person name="Wincker P."/>
            <person name="Boyen C."/>
        </authorList>
    </citation>
    <scope>NUCLEOTIDE SEQUENCE [LARGE SCALE GENOMIC DNA]</scope>
    <source>
        <strain evidence="3">cv. Stackhouse</strain>
    </source>
</reference>
<dbReference type="Proteomes" id="UP000012073">
    <property type="component" value="Unassembled WGS sequence"/>
</dbReference>
<accession>R7QQU7</accession>
<dbReference type="Gramene" id="CDF39765">
    <property type="protein sequence ID" value="CDF39765"/>
    <property type="gene ID" value="CHC_T00000413001"/>
</dbReference>
<sequence>MVGPEDTDRRTGAARGDKAVPAKRLEATGSAETKANILRLGIEGCGGRKLVRKEMLRKYRGGRAMGEGHEAFILAAGAWNTSLVLWLRYLRQEVWGG</sequence>
<keyword evidence="3" id="KW-1185">Reference proteome</keyword>